<keyword evidence="3" id="KW-0012">Acyltransferase</keyword>
<dbReference type="Pfam" id="PF00583">
    <property type="entry name" value="Acetyltransf_1"/>
    <property type="match status" value="1"/>
</dbReference>
<dbReference type="EMBL" id="OV725082">
    <property type="protein sequence ID" value="CAH1405970.1"/>
    <property type="molecule type" value="Genomic_DNA"/>
</dbReference>
<gene>
    <name evidence="5" type="ORF">NEZAVI_LOCUS14020</name>
</gene>
<evidence type="ECO:0000313" key="6">
    <source>
        <dbReference type="Proteomes" id="UP001152798"/>
    </source>
</evidence>
<dbReference type="PANTHER" id="PTHR10545">
    <property type="entry name" value="DIAMINE N-ACETYLTRANSFERASE"/>
    <property type="match status" value="1"/>
</dbReference>
<organism evidence="5 6">
    <name type="scientific">Nezara viridula</name>
    <name type="common">Southern green stink bug</name>
    <name type="synonym">Cimex viridulus</name>
    <dbReference type="NCBI Taxonomy" id="85310"/>
    <lineage>
        <taxon>Eukaryota</taxon>
        <taxon>Metazoa</taxon>
        <taxon>Ecdysozoa</taxon>
        <taxon>Arthropoda</taxon>
        <taxon>Hexapoda</taxon>
        <taxon>Insecta</taxon>
        <taxon>Pterygota</taxon>
        <taxon>Neoptera</taxon>
        <taxon>Paraneoptera</taxon>
        <taxon>Hemiptera</taxon>
        <taxon>Heteroptera</taxon>
        <taxon>Panheteroptera</taxon>
        <taxon>Pentatomomorpha</taxon>
        <taxon>Pentatomoidea</taxon>
        <taxon>Pentatomidae</taxon>
        <taxon>Pentatominae</taxon>
        <taxon>Nezara</taxon>
    </lineage>
</organism>
<dbReference type="InterPro" id="IPR051016">
    <property type="entry name" value="Diverse_Substrate_AcTransf"/>
</dbReference>
<feature type="domain" description="N-acetyltransferase" evidence="4">
    <location>
        <begin position="189"/>
        <end position="334"/>
    </location>
</feature>
<dbReference type="PANTHER" id="PTHR10545:SF29">
    <property type="entry name" value="GH14572P-RELATED"/>
    <property type="match status" value="1"/>
</dbReference>
<keyword evidence="6" id="KW-1185">Reference proteome</keyword>
<evidence type="ECO:0000256" key="2">
    <source>
        <dbReference type="ARBA" id="ARBA00022679"/>
    </source>
</evidence>
<evidence type="ECO:0000256" key="1">
    <source>
        <dbReference type="ARBA" id="ARBA00008694"/>
    </source>
</evidence>
<dbReference type="SUPFAM" id="SSF55729">
    <property type="entry name" value="Acyl-CoA N-acyltransferases (Nat)"/>
    <property type="match status" value="1"/>
</dbReference>
<dbReference type="GO" id="GO:0008080">
    <property type="term" value="F:N-acetyltransferase activity"/>
    <property type="evidence" value="ECO:0007669"/>
    <property type="project" value="TreeGrafter"/>
</dbReference>
<evidence type="ECO:0000259" key="4">
    <source>
        <dbReference type="PROSITE" id="PS51186"/>
    </source>
</evidence>
<dbReference type="PROSITE" id="PS51186">
    <property type="entry name" value="GNAT"/>
    <property type="match status" value="1"/>
</dbReference>
<dbReference type="Gene3D" id="3.40.630.30">
    <property type="match status" value="2"/>
</dbReference>
<dbReference type="FunFam" id="3.40.630.30:FF:000064">
    <property type="entry name" value="GNAT family acetyltransferase"/>
    <property type="match status" value="1"/>
</dbReference>
<evidence type="ECO:0000256" key="3">
    <source>
        <dbReference type="ARBA" id="ARBA00023315"/>
    </source>
</evidence>
<dbReference type="Proteomes" id="UP001152798">
    <property type="component" value="Chromosome 6"/>
</dbReference>
<dbReference type="InterPro" id="IPR016181">
    <property type="entry name" value="Acyl_CoA_acyltransferase"/>
</dbReference>
<sequence length="338" mass="39272">MEEINIRKATKCDCTEIMRLVKELAEFENMPDQVNLDAESKSQVVKVFRGWECGTDHFMLRTKILFLWKVGRSLKAGRCKAESITLPKYKLYLLMEESAGMLYGSRLEEKIDLSRGSNLSEKYEHLRECIHSAAWVVLGDLDWIAYRALNKRVKDEVVKEKNNSWERCCQKIDGALGFNQMREVWSILKSLRTPRIGTVISYITLAKDGFETNNPPFHCLVIDEPENSGNSEDKAPKLIGYALYSFTYGTWEGKRMWLEDIMVTNKYRIKGIGKRLFSAVCQKALRENCKAVRFVVLKWNPAMKFYQQFGTTNLTEKEEWQFSTLQYEDVLKAANLFK</sequence>
<keyword evidence="2" id="KW-0808">Transferase</keyword>
<accession>A0A9P0MVK5</accession>
<evidence type="ECO:0000313" key="5">
    <source>
        <dbReference type="EMBL" id="CAH1405970.1"/>
    </source>
</evidence>
<dbReference type="AlphaFoldDB" id="A0A9P0MVK5"/>
<protein>
    <recommendedName>
        <fullName evidence="4">N-acetyltransferase domain-containing protein</fullName>
    </recommendedName>
</protein>
<comment type="similarity">
    <text evidence="1">Belongs to the acetyltransferase family.</text>
</comment>
<reference evidence="5" key="1">
    <citation type="submission" date="2022-01" db="EMBL/GenBank/DDBJ databases">
        <authorList>
            <person name="King R."/>
        </authorList>
    </citation>
    <scope>NUCLEOTIDE SEQUENCE</scope>
</reference>
<dbReference type="InterPro" id="IPR000182">
    <property type="entry name" value="GNAT_dom"/>
</dbReference>
<dbReference type="CDD" id="cd04301">
    <property type="entry name" value="NAT_SF"/>
    <property type="match status" value="1"/>
</dbReference>
<dbReference type="OrthoDB" id="7305308at2759"/>
<name>A0A9P0MVK5_NEZVI</name>
<proteinExistence type="inferred from homology"/>